<dbReference type="EMBL" id="JANCMW010000004">
    <property type="protein sequence ID" value="MDF0750256.1"/>
    <property type="molecule type" value="Genomic_DNA"/>
</dbReference>
<accession>A0ABT5Y9A7</accession>
<sequence>MKQIATLLACSLPLTGIAADMRFTGKATPPDSDNVIYEERHVVEGECTGGLFRPTSQTVTYVRGDANTFAKKTLTYDQSPLRPSVDFQQPGFNEVMDIRNRNDSELDIKWQTPEGNTETSTVAITEKLVVDAGFDNFVRRYWSEVTSGETVAFDFLAPTRSKAYGFVLEPTDDDRINAAHTVRIEPSGTILSFLVDPILLGYNENGALTDYLGLTNIRKDKDSNYRAHIRYTVETTPDCELTR</sequence>
<evidence type="ECO:0000313" key="2">
    <source>
        <dbReference type="EMBL" id="MDF0750256.1"/>
    </source>
</evidence>
<feature type="signal peptide" evidence="1">
    <location>
        <begin position="1"/>
        <end position="18"/>
    </location>
</feature>
<reference evidence="2" key="1">
    <citation type="submission" date="2022-07" db="EMBL/GenBank/DDBJ databases">
        <title>Marinobacter iranensis a new bacterium isolate from a hipersaline lake in Iran.</title>
        <authorList>
            <person name="Mohammad A.M.A."/>
            <person name="Cristina S.-P."/>
            <person name="Antonio V."/>
        </authorList>
    </citation>
    <scope>NUCLEOTIDE SEQUENCE</scope>
    <source>
        <strain evidence="2">71-i</strain>
    </source>
</reference>
<protein>
    <submittedName>
        <fullName evidence="2">Uncharacterized protein</fullName>
    </submittedName>
</protein>
<feature type="chain" id="PRO_5046941354" evidence="1">
    <location>
        <begin position="19"/>
        <end position="243"/>
    </location>
</feature>
<gene>
    <name evidence="2" type="ORF">NLU14_08440</name>
</gene>
<evidence type="ECO:0000256" key="1">
    <source>
        <dbReference type="SAM" id="SignalP"/>
    </source>
</evidence>
<organism evidence="2 3">
    <name type="scientific">Marinobacter iranensis</name>
    <dbReference type="NCBI Taxonomy" id="2962607"/>
    <lineage>
        <taxon>Bacteria</taxon>
        <taxon>Pseudomonadati</taxon>
        <taxon>Pseudomonadota</taxon>
        <taxon>Gammaproteobacteria</taxon>
        <taxon>Pseudomonadales</taxon>
        <taxon>Marinobacteraceae</taxon>
        <taxon>Marinobacter</taxon>
    </lineage>
</organism>
<keyword evidence="1" id="KW-0732">Signal</keyword>
<proteinExistence type="predicted"/>
<dbReference type="RefSeq" id="WP_275705788.1">
    <property type="nucleotide sequence ID" value="NZ_JANCMW010000004.1"/>
</dbReference>
<comment type="caution">
    <text evidence="2">The sequence shown here is derived from an EMBL/GenBank/DDBJ whole genome shotgun (WGS) entry which is preliminary data.</text>
</comment>
<dbReference type="Proteomes" id="UP001143391">
    <property type="component" value="Unassembled WGS sequence"/>
</dbReference>
<evidence type="ECO:0000313" key="3">
    <source>
        <dbReference type="Proteomes" id="UP001143391"/>
    </source>
</evidence>
<name>A0ABT5Y9A7_9GAMM</name>
<keyword evidence="3" id="KW-1185">Reference proteome</keyword>